<name>H0H1V7_SACCK</name>
<feature type="compositionally biased region" description="Polar residues" evidence="1">
    <location>
        <begin position="1"/>
        <end position="10"/>
    </location>
</feature>
<evidence type="ECO:0000313" key="3">
    <source>
        <dbReference type="Proteomes" id="UP000009009"/>
    </source>
</evidence>
<evidence type="ECO:0000313" key="2">
    <source>
        <dbReference type="EMBL" id="EHM99944.1"/>
    </source>
</evidence>
<accession>H0H1V7</accession>
<sequence>MSTISDSIPPNTRKRDDDDDHKKPKEHKEKGESSKCISDLLINVANDKALPNERPSAHSKAYTKKVTSPGRIRKHKTTTPPTKSRPKSKKKEVSGGTTTKEERGSFYQGAIFGSFLGAAVTTVLSNLAVKAFQN</sequence>
<dbReference type="AlphaFoldDB" id="H0H1V7"/>
<evidence type="ECO:0000256" key="1">
    <source>
        <dbReference type="SAM" id="MobiDB-lite"/>
    </source>
</evidence>
<keyword evidence="3" id="KW-1185">Reference proteome</keyword>
<dbReference type="EMBL" id="AGVY01000378">
    <property type="protein sequence ID" value="EHM99944.1"/>
    <property type="molecule type" value="Genomic_DNA"/>
</dbReference>
<protein>
    <submittedName>
        <fullName evidence="2">Prm3p</fullName>
    </submittedName>
</protein>
<dbReference type="PhylomeDB" id="H0H1V7"/>
<gene>
    <name evidence="2" type="ORF">VIN7_10275</name>
</gene>
<feature type="region of interest" description="Disordered" evidence="1">
    <location>
        <begin position="1"/>
        <end position="103"/>
    </location>
</feature>
<dbReference type="HOGENOM" id="CLU_1897414_0_0_1"/>
<dbReference type="OrthoDB" id="4059397at2759"/>
<dbReference type="Proteomes" id="UP000009009">
    <property type="component" value="Unassembled WGS sequence"/>
</dbReference>
<proteinExistence type="predicted"/>
<comment type="caution">
    <text evidence="2">The sequence shown here is derived from an EMBL/GenBank/DDBJ whole genome shotgun (WGS) entry which is preliminary data.</text>
</comment>
<reference evidence="2 3" key="1">
    <citation type="journal article" date="2012" name="FEMS Yeast Res.">
        <title>The genome sequence of the wine yeast VIN7 reveals an allotriploid hybrid genome with Saccharomyces cerevisiae and Saccharomyces kudriavzevii origins.</title>
        <authorList>
            <person name="Borneman A.R."/>
            <person name="Desany B.A."/>
            <person name="Riches D."/>
            <person name="Affourtit J.P."/>
            <person name="Forgan A.H."/>
            <person name="Pretorius I.S."/>
            <person name="Egholm M."/>
            <person name="Chambers P.J."/>
        </authorList>
    </citation>
    <scope>NUCLEOTIDE SEQUENCE [LARGE SCALE GENOMIC DNA]</scope>
    <source>
        <strain evidence="2 3">VIN7</strain>
    </source>
</reference>
<feature type="compositionally biased region" description="Basic and acidic residues" evidence="1">
    <location>
        <begin position="13"/>
        <end position="33"/>
    </location>
</feature>
<organism evidence="2 3">
    <name type="scientific">Saccharomyces cerevisiae x Saccharomyces kudriavzevii (strain VIN7)</name>
    <name type="common">Yeast</name>
    <dbReference type="NCBI Taxonomy" id="1095631"/>
    <lineage>
        <taxon>Eukaryota</taxon>
        <taxon>Fungi</taxon>
        <taxon>Dikarya</taxon>
        <taxon>Ascomycota</taxon>
        <taxon>Saccharomycotina</taxon>
        <taxon>Saccharomycetes</taxon>
        <taxon>Saccharomycetales</taxon>
        <taxon>Saccharomycetaceae</taxon>
        <taxon>Saccharomyces</taxon>
    </lineage>
</organism>